<keyword evidence="4" id="KW-1185">Reference proteome</keyword>
<dbReference type="RefSeq" id="WP_393992400.1">
    <property type="nucleotide sequence ID" value="NZ_JBAFVH010000005.1"/>
</dbReference>
<accession>A0ABW6ZWX5</accession>
<proteinExistence type="predicted"/>
<evidence type="ECO:0000313" key="3">
    <source>
        <dbReference type="EMBL" id="MFG1372515.1"/>
    </source>
</evidence>
<evidence type="ECO:0000313" key="4">
    <source>
        <dbReference type="Proteomes" id="UP001604002"/>
    </source>
</evidence>
<name>A0ABW6ZWX5_9HYPH</name>
<comment type="caution">
    <text evidence="3">The sequence shown here is derived from an EMBL/GenBank/DDBJ whole genome shotgun (WGS) entry which is preliminary data.</text>
</comment>
<reference evidence="3 4" key="1">
    <citation type="submission" date="2024-02" db="EMBL/GenBank/DDBJ databases">
        <title>Expansion and revision of Xanthobacter and proposal of Roseixanthobacter gen. nov.</title>
        <authorList>
            <person name="Soltysiak M.P.M."/>
            <person name="Jalihal A."/>
            <person name="Ory A."/>
            <person name="Chrisophersen C."/>
            <person name="Lee A.D."/>
            <person name="Boulton J."/>
            <person name="Springer M."/>
        </authorList>
    </citation>
    <scope>NUCLEOTIDE SEQUENCE [LARGE SCALE GENOMIC DNA]</scope>
    <source>
        <strain evidence="3 4">23A</strain>
    </source>
</reference>
<dbReference type="Pfam" id="PF03817">
    <property type="entry name" value="MadL"/>
    <property type="match status" value="1"/>
</dbReference>
<feature type="region of interest" description="Disordered" evidence="1">
    <location>
        <begin position="123"/>
        <end position="142"/>
    </location>
</feature>
<sequence>MVIFGTALLAACYLAGIWAGEALAVLIGVKANVGGVGIAMIFLIASQHFLKTKGLFPAETEKGVTFWAMMYIPVVVAMAATQNVVVAVKGGPIALLSALGSFLLCFGVVALINRSMQRQAPQDEADASAAGLTPATDALKSR</sequence>
<evidence type="ECO:0000256" key="2">
    <source>
        <dbReference type="SAM" id="Phobius"/>
    </source>
</evidence>
<feature type="transmembrane region" description="Helical" evidence="2">
    <location>
        <begin position="29"/>
        <end position="50"/>
    </location>
</feature>
<dbReference type="EMBL" id="JBAFVH010000005">
    <property type="protein sequence ID" value="MFG1372515.1"/>
    <property type="molecule type" value="Genomic_DNA"/>
</dbReference>
<gene>
    <name evidence="3" type="primary">madL</name>
    <name evidence="3" type="ORF">V5F32_10105</name>
</gene>
<protein>
    <submittedName>
        <fullName evidence="3">Malonate transporter subunit MadL</fullName>
    </submittedName>
</protein>
<dbReference type="InterPro" id="IPR004690">
    <property type="entry name" value="Maln_transptMadL"/>
</dbReference>
<feature type="transmembrane region" description="Helical" evidence="2">
    <location>
        <begin position="93"/>
        <end position="112"/>
    </location>
</feature>
<evidence type="ECO:0000256" key="1">
    <source>
        <dbReference type="SAM" id="MobiDB-lite"/>
    </source>
</evidence>
<keyword evidence="2" id="KW-0472">Membrane</keyword>
<dbReference type="NCBIfam" id="TIGR00807">
    <property type="entry name" value="malonate_madL"/>
    <property type="match status" value="1"/>
</dbReference>
<keyword evidence="2" id="KW-1133">Transmembrane helix</keyword>
<keyword evidence="2" id="KW-0812">Transmembrane</keyword>
<organism evidence="3 4">
    <name type="scientific">Xanthobacter oligotrophicus</name>
    <dbReference type="NCBI Taxonomy" id="2607286"/>
    <lineage>
        <taxon>Bacteria</taxon>
        <taxon>Pseudomonadati</taxon>
        <taxon>Pseudomonadota</taxon>
        <taxon>Alphaproteobacteria</taxon>
        <taxon>Hyphomicrobiales</taxon>
        <taxon>Xanthobacteraceae</taxon>
        <taxon>Xanthobacter</taxon>
    </lineage>
</organism>
<feature type="transmembrane region" description="Helical" evidence="2">
    <location>
        <begin position="62"/>
        <end position="81"/>
    </location>
</feature>
<dbReference type="Proteomes" id="UP001604002">
    <property type="component" value="Unassembled WGS sequence"/>
</dbReference>